<dbReference type="Proteomes" id="UP001152799">
    <property type="component" value="Chromosome 1"/>
</dbReference>
<dbReference type="AlphaFoldDB" id="A0A9N9QDG6"/>
<feature type="compositionally biased region" description="Basic and acidic residues" evidence="1">
    <location>
        <begin position="35"/>
        <end position="53"/>
    </location>
</feature>
<dbReference type="EMBL" id="OU892277">
    <property type="protein sequence ID" value="CAG9759962.1"/>
    <property type="molecule type" value="Genomic_DNA"/>
</dbReference>
<evidence type="ECO:0000313" key="2">
    <source>
        <dbReference type="EMBL" id="CAG9759962.1"/>
    </source>
</evidence>
<feature type="region of interest" description="Disordered" evidence="1">
    <location>
        <begin position="1"/>
        <end position="125"/>
    </location>
</feature>
<name>A0A9N9QDG6_9CUCU</name>
<proteinExistence type="predicted"/>
<accession>A0A9N9QDG6</accession>
<organism evidence="2 3">
    <name type="scientific">Ceutorhynchus assimilis</name>
    <name type="common">cabbage seed weevil</name>
    <dbReference type="NCBI Taxonomy" id="467358"/>
    <lineage>
        <taxon>Eukaryota</taxon>
        <taxon>Metazoa</taxon>
        <taxon>Ecdysozoa</taxon>
        <taxon>Arthropoda</taxon>
        <taxon>Hexapoda</taxon>
        <taxon>Insecta</taxon>
        <taxon>Pterygota</taxon>
        <taxon>Neoptera</taxon>
        <taxon>Endopterygota</taxon>
        <taxon>Coleoptera</taxon>
        <taxon>Polyphaga</taxon>
        <taxon>Cucujiformia</taxon>
        <taxon>Curculionidae</taxon>
        <taxon>Ceutorhynchinae</taxon>
        <taxon>Ceutorhynchus</taxon>
    </lineage>
</organism>
<protein>
    <submittedName>
        <fullName evidence="2">Uncharacterized protein</fullName>
    </submittedName>
</protein>
<evidence type="ECO:0000313" key="3">
    <source>
        <dbReference type="Proteomes" id="UP001152799"/>
    </source>
</evidence>
<sequence length="169" mass="19129">MGHEREHLDSNSQNRTHYLKSTPIDSETHHHKRIKIEPTSDSDEQRQDYDETVQRSMHSLFPKNHHQALRENQKTSLGIEIDESESQYTYSNSSSPQFQGQDQESSSTGLRKVEDSTENEDEASKFLPNVQVIAASGDNIIAVANPALAMSPALLSHSSIRERREDAKD</sequence>
<keyword evidence="3" id="KW-1185">Reference proteome</keyword>
<evidence type="ECO:0000256" key="1">
    <source>
        <dbReference type="SAM" id="MobiDB-lite"/>
    </source>
</evidence>
<feature type="compositionally biased region" description="Polar residues" evidence="1">
    <location>
        <begin position="96"/>
        <end position="109"/>
    </location>
</feature>
<dbReference type="OrthoDB" id="10028556at2759"/>
<gene>
    <name evidence="2" type="ORF">CEUTPL_LOCUS698</name>
</gene>
<feature type="compositionally biased region" description="Low complexity" evidence="1">
    <location>
        <begin position="86"/>
        <end position="95"/>
    </location>
</feature>
<reference evidence="2" key="1">
    <citation type="submission" date="2022-01" db="EMBL/GenBank/DDBJ databases">
        <authorList>
            <person name="King R."/>
        </authorList>
    </citation>
    <scope>NUCLEOTIDE SEQUENCE</scope>
</reference>